<protein>
    <recommendedName>
        <fullName evidence="1">Thioester reductase (TE) domain-containing protein</fullName>
    </recommendedName>
</protein>
<dbReference type="InterPro" id="IPR036291">
    <property type="entry name" value="NAD(P)-bd_dom_sf"/>
</dbReference>
<dbReference type="AlphaFoldDB" id="A0A1Z2KY54"/>
<evidence type="ECO:0000313" key="2">
    <source>
        <dbReference type="EMBL" id="ARZ66985.1"/>
    </source>
</evidence>
<dbReference type="InterPro" id="IPR026055">
    <property type="entry name" value="FAR"/>
</dbReference>
<dbReference type="KEGG" id="salj:SMD11_1324"/>
<dbReference type="SUPFAM" id="SSF51735">
    <property type="entry name" value="NAD(P)-binding Rossmann-fold domains"/>
    <property type="match status" value="1"/>
</dbReference>
<reference evidence="2 3" key="1">
    <citation type="submission" date="2017-06" db="EMBL/GenBank/DDBJ databases">
        <title>Streptomyces albireticuli Genome sequencing and assembly.</title>
        <authorList>
            <person name="Wang Y."/>
            <person name="Du B."/>
            <person name="Ding Y."/>
            <person name="Liu H."/>
            <person name="Hou Q."/>
            <person name="Liu K."/>
            <person name="Yao L."/>
            <person name="Wang C."/>
        </authorList>
    </citation>
    <scope>NUCLEOTIDE SEQUENCE [LARGE SCALE GENOMIC DNA]</scope>
    <source>
        <strain evidence="2 3">MDJK11</strain>
    </source>
</reference>
<evidence type="ECO:0000313" key="3">
    <source>
        <dbReference type="Proteomes" id="UP000195755"/>
    </source>
</evidence>
<dbReference type="PANTHER" id="PTHR11011:SF45">
    <property type="entry name" value="FATTY ACYL-COA REDUCTASE CG8306-RELATED"/>
    <property type="match status" value="1"/>
</dbReference>
<accession>A0A1Z2KY54</accession>
<dbReference type="Gene3D" id="3.40.50.720">
    <property type="entry name" value="NAD(P)-binding Rossmann-like Domain"/>
    <property type="match status" value="1"/>
</dbReference>
<dbReference type="RefSeq" id="WP_087925511.1">
    <property type="nucleotide sequence ID" value="NZ_CP021744.1"/>
</dbReference>
<sequence length="340" mass="36301">MSKPTLLLTGATGVLGRAFVEELAEDHRVIALRHRAPVDDPRVTELQGTLDDPFLGLGAEGFHDLARRVDLVLHSGARTAWNTSREALFAANTTGTAHMLGFAEAARAPFYYVSTAFVARPQEEERTASGPGAYVASKIAAERLVRESGLEAAIVRPSVVGGDSRTGRIAAFQGMHQVIGGCVQGAIPVVPAAADSPFDHIPQDLVARGVGKLLRDGVTSGEYWLTGGPASPTVGEHIDRILRVAERFGHRPPPPRLMPAEAVNRLLLPMMQDVIPRSLRRRFAGFEDLMLLFQSSASLESSFGALGMAGEVTHDALLAAFDKSVAYWIALKAPAVETAA</sequence>
<dbReference type="InterPro" id="IPR013120">
    <property type="entry name" value="FAR_NAD-bd"/>
</dbReference>
<dbReference type="Pfam" id="PF07993">
    <property type="entry name" value="NAD_binding_4"/>
    <property type="match status" value="1"/>
</dbReference>
<evidence type="ECO:0000259" key="1">
    <source>
        <dbReference type="Pfam" id="PF07993"/>
    </source>
</evidence>
<dbReference type="Proteomes" id="UP000195755">
    <property type="component" value="Chromosome"/>
</dbReference>
<dbReference type="OrthoDB" id="6286537at2"/>
<feature type="domain" description="Thioester reductase (TE)" evidence="1">
    <location>
        <begin position="41"/>
        <end position="208"/>
    </location>
</feature>
<gene>
    <name evidence="2" type="ORF">SMD11_1324</name>
</gene>
<dbReference type="GO" id="GO:0035336">
    <property type="term" value="P:long-chain fatty-acyl-CoA metabolic process"/>
    <property type="evidence" value="ECO:0007669"/>
    <property type="project" value="TreeGrafter"/>
</dbReference>
<dbReference type="PANTHER" id="PTHR11011">
    <property type="entry name" value="MALE STERILITY PROTEIN 2-RELATED"/>
    <property type="match status" value="1"/>
</dbReference>
<proteinExistence type="predicted"/>
<name>A0A1Z2KY54_9ACTN</name>
<dbReference type="EMBL" id="CP021744">
    <property type="protein sequence ID" value="ARZ66985.1"/>
    <property type="molecule type" value="Genomic_DNA"/>
</dbReference>
<organism evidence="2 3">
    <name type="scientific">Streptomyces albireticuli</name>
    <dbReference type="NCBI Taxonomy" id="1940"/>
    <lineage>
        <taxon>Bacteria</taxon>
        <taxon>Bacillati</taxon>
        <taxon>Actinomycetota</taxon>
        <taxon>Actinomycetes</taxon>
        <taxon>Kitasatosporales</taxon>
        <taxon>Streptomycetaceae</taxon>
        <taxon>Streptomyces</taxon>
    </lineage>
</organism>
<dbReference type="GO" id="GO:0080019">
    <property type="term" value="F:alcohol-forming very long-chain fatty acyl-CoA reductase activity"/>
    <property type="evidence" value="ECO:0007669"/>
    <property type="project" value="InterPro"/>
</dbReference>